<evidence type="ECO:0000256" key="1">
    <source>
        <dbReference type="ARBA" id="ARBA00004196"/>
    </source>
</evidence>
<proteinExistence type="inferred from homology"/>
<dbReference type="InterPro" id="IPR028082">
    <property type="entry name" value="Peripla_BP_I"/>
</dbReference>
<sequence length="341" mass="37272">MKKTLLALLFGSALLTSQATMAKNIVIGAPMVAFSDKWQTYLQDAVREFDKAHDDVEIKLADANGDPARLLNDAETFIDQKVDALLVVPTDPNIVKVIGRKAKRAGIPLIVINRKPLDEDMQYVTSYVGSDEIEGGRIQANFIVNTLDGKPAEAAILMGPLGQDAQIKRTQGNKEIFAQNKNIKIFTEQEGKWDRAKGLEIAENLLAVNKNLNVIVSNNDEMAIGAVLAGRKLGLKDEDLIIVGLDATPDALDYLGKGLDATVFQSAAGQGMTGAEMAYLAAKGEKVPSVKWVPFELVTPDKKRNTKQNIKNSVSINPNGKDHIVLSTYSLRYLKRRNKLC</sequence>
<dbReference type="STRING" id="758.GCA_000730685_02193"/>
<accession>A0A3S4W489</accession>
<dbReference type="EMBL" id="LR134405">
    <property type="protein sequence ID" value="VEH68345.1"/>
    <property type="molecule type" value="Genomic_DNA"/>
</dbReference>
<dbReference type="SUPFAM" id="SSF53822">
    <property type="entry name" value="Periplasmic binding protein-like I"/>
    <property type="match status" value="1"/>
</dbReference>
<comment type="subcellular location">
    <subcellularLocation>
        <location evidence="1">Cell envelope</location>
    </subcellularLocation>
</comment>
<evidence type="ECO:0000256" key="4">
    <source>
        <dbReference type="SAM" id="SignalP"/>
    </source>
</evidence>
<keyword evidence="3 4" id="KW-0732">Signal</keyword>
<dbReference type="GO" id="GO:0030313">
    <property type="term" value="C:cell envelope"/>
    <property type="evidence" value="ECO:0007669"/>
    <property type="project" value="UniProtKB-SubCell"/>
</dbReference>
<dbReference type="GO" id="GO:0055085">
    <property type="term" value="P:transmembrane transport"/>
    <property type="evidence" value="ECO:0007669"/>
    <property type="project" value="UniProtKB-ARBA"/>
</dbReference>
<evidence type="ECO:0000313" key="7">
    <source>
        <dbReference type="Proteomes" id="UP000278733"/>
    </source>
</evidence>
<feature type="domain" description="Periplasmic binding protein" evidence="5">
    <location>
        <begin position="33"/>
        <end position="286"/>
    </location>
</feature>
<organism evidence="6 7">
    <name type="scientific">Rodentibacter pneumotropicus</name>
    <dbReference type="NCBI Taxonomy" id="758"/>
    <lineage>
        <taxon>Bacteria</taxon>
        <taxon>Pseudomonadati</taxon>
        <taxon>Pseudomonadota</taxon>
        <taxon>Gammaproteobacteria</taxon>
        <taxon>Pasteurellales</taxon>
        <taxon>Pasteurellaceae</taxon>
        <taxon>Rodentibacter</taxon>
    </lineage>
</organism>
<comment type="similarity">
    <text evidence="2">Belongs to the bacterial solute-binding protein 2 family.</text>
</comment>
<dbReference type="Proteomes" id="UP000278733">
    <property type="component" value="Chromosome"/>
</dbReference>
<gene>
    <name evidence="6" type="primary">rbsB1_2</name>
    <name evidence="6" type="ORF">NCTC8284_03578</name>
</gene>
<dbReference type="PANTHER" id="PTHR46847">
    <property type="entry name" value="D-ALLOSE-BINDING PERIPLASMIC PROTEIN-RELATED"/>
    <property type="match status" value="1"/>
</dbReference>
<evidence type="ECO:0000256" key="3">
    <source>
        <dbReference type="ARBA" id="ARBA00022729"/>
    </source>
</evidence>
<feature type="signal peptide" evidence="4">
    <location>
        <begin position="1"/>
        <end position="22"/>
    </location>
</feature>
<dbReference type="KEGG" id="rpne:NCTC8284_03578"/>
<dbReference type="Pfam" id="PF13407">
    <property type="entry name" value="Peripla_BP_4"/>
    <property type="match status" value="1"/>
</dbReference>
<dbReference type="Gene3D" id="3.40.50.2300">
    <property type="match status" value="2"/>
</dbReference>
<name>A0A3S4W489_9PAST</name>
<evidence type="ECO:0000313" key="6">
    <source>
        <dbReference type="EMBL" id="VEH68345.1"/>
    </source>
</evidence>
<protein>
    <submittedName>
        <fullName evidence="6">D-ribose-binding periplasmic protein RbsB-1</fullName>
    </submittedName>
</protein>
<evidence type="ECO:0000256" key="2">
    <source>
        <dbReference type="ARBA" id="ARBA00007639"/>
    </source>
</evidence>
<feature type="chain" id="PRO_5018545945" evidence="4">
    <location>
        <begin position="23"/>
        <end position="341"/>
    </location>
</feature>
<evidence type="ECO:0000259" key="5">
    <source>
        <dbReference type="Pfam" id="PF13407"/>
    </source>
</evidence>
<dbReference type="PANTHER" id="PTHR46847:SF1">
    <property type="entry name" value="D-ALLOSE-BINDING PERIPLASMIC PROTEIN-RELATED"/>
    <property type="match status" value="1"/>
</dbReference>
<dbReference type="AlphaFoldDB" id="A0A3S4W489"/>
<dbReference type="GO" id="GO:0030246">
    <property type="term" value="F:carbohydrate binding"/>
    <property type="evidence" value="ECO:0007669"/>
    <property type="project" value="UniProtKB-ARBA"/>
</dbReference>
<dbReference type="InterPro" id="IPR025997">
    <property type="entry name" value="SBP_2_dom"/>
</dbReference>
<reference evidence="6 7" key="1">
    <citation type="submission" date="2018-12" db="EMBL/GenBank/DDBJ databases">
        <authorList>
            <consortium name="Pathogen Informatics"/>
        </authorList>
    </citation>
    <scope>NUCLEOTIDE SEQUENCE [LARGE SCALE GENOMIC DNA]</scope>
    <source>
        <strain evidence="6 7">NCTC8284</strain>
    </source>
</reference>